<dbReference type="Proteomes" id="UP000887580">
    <property type="component" value="Unplaced"/>
</dbReference>
<accession>A0AC35G237</accession>
<reference evidence="2" key="1">
    <citation type="submission" date="2022-11" db="UniProtKB">
        <authorList>
            <consortium name="WormBaseParasite"/>
        </authorList>
    </citation>
    <scope>IDENTIFICATION</scope>
</reference>
<dbReference type="WBParaSite" id="PS1159_v2.g23213.t1">
    <property type="protein sequence ID" value="PS1159_v2.g23213.t1"/>
    <property type="gene ID" value="PS1159_v2.g23213"/>
</dbReference>
<proteinExistence type="predicted"/>
<evidence type="ECO:0000313" key="1">
    <source>
        <dbReference type="Proteomes" id="UP000887580"/>
    </source>
</evidence>
<name>A0AC35G237_9BILA</name>
<sequence>MRVFFCVENKNKMDRARKKLASAIDGIRNLHTKIELDVEEKIAPEHCFLSKVSRLILSLFEHYGRQHKT</sequence>
<organism evidence="1 2">
    <name type="scientific">Panagrolaimus sp. PS1159</name>
    <dbReference type="NCBI Taxonomy" id="55785"/>
    <lineage>
        <taxon>Eukaryota</taxon>
        <taxon>Metazoa</taxon>
        <taxon>Ecdysozoa</taxon>
        <taxon>Nematoda</taxon>
        <taxon>Chromadorea</taxon>
        <taxon>Rhabditida</taxon>
        <taxon>Tylenchina</taxon>
        <taxon>Panagrolaimomorpha</taxon>
        <taxon>Panagrolaimoidea</taxon>
        <taxon>Panagrolaimidae</taxon>
        <taxon>Panagrolaimus</taxon>
    </lineage>
</organism>
<evidence type="ECO:0000313" key="2">
    <source>
        <dbReference type="WBParaSite" id="PS1159_v2.g23213.t1"/>
    </source>
</evidence>
<protein>
    <submittedName>
        <fullName evidence="2">Uncharacterized protein</fullName>
    </submittedName>
</protein>